<dbReference type="InterPro" id="IPR001680">
    <property type="entry name" value="WD40_rpt"/>
</dbReference>
<dbReference type="PANTHER" id="PTHR19848:SF8">
    <property type="entry name" value="F-BOX AND WD REPEAT DOMAIN CONTAINING 7"/>
    <property type="match status" value="1"/>
</dbReference>
<dbReference type="InterPro" id="IPR015943">
    <property type="entry name" value="WD40/YVTN_repeat-like_dom_sf"/>
</dbReference>
<feature type="repeat" description="WD" evidence="3">
    <location>
        <begin position="307"/>
        <end position="346"/>
    </location>
</feature>
<sequence length="418" mass="46678">MDAPTIYSLQRMPPLVKDDLEEEKENSIDEMSGAELAKDGVSDSPINLLSEEVLVLIFERLPISSLCSIACTSKTWNKLVFDRSTLKGLVSHLMPDTLKRIEAKRLLGDRVSRLGKGKRRMVEPDYIHYLKTETRMRSSNKTPELKELKGHKGSVFCLKTTEDGTLVSGSGDGTVRIWSLESQEPLILPLNDSIQDMQIEEGNFYFRGVSNQVHVLSRNREDPEDAILNPGFPFSSFQVLGDLIYYGSKSGSVEIFDINSNKRAIALNSGNDACVTSLFVNDRVYAGFSSGKLQAFDIETGRVVQDFVGHNEMIKSFSVLDNQLYSGSFDGTIRAWDVRNDRSFSVIYCKDHISCIDVIDHKIGSGSWDGLIRYFDARSSRILKTLGHTICVLSLHSNEGIVYGGSMGSTIRLWDFNA</sequence>
<feature type="repeat" description="WD" evidence="3">
    <location>
        <begin position="148"/>
        <end position="188"/>
    </location>
</feature>
<evidence type="ECO:0000256" key="3">
    <source>
        <dbReference type="PROSITE-ProRule" id="PRU00221"/>
    </source>
</evidence>
<evidence type="ECO:0000259" key="4">
    <source>
        <dbReference type="SMART" id="SM00256"/>
    </source>
</evidence>
<dbReference type="PANTHER" id="PTHR19848">
    <property type="entry name" value="WD40 REPEAT PROTEIN"/>
    <property type="match status" value="1"/>
</dbReference>
<evidence type="ECO:0000256" key="1">
    <source>
        <dbReference type="ARBA" id="ARBA00022574"/>
    </source>
</evidence>
<name>A0A090CYN1_9BACT</name>
<gene>
    <name evidence="5" type="ORF">CSEC_0770</name>
</gene>
<evidence type="ECO:0000313" key="5">
    <source>
        <dbReference type="EMBL" id="CDR33601.1"/>
    </source>
</evidence>
<proteinExistence type="predicted"/>
<dbReference type="OrthoDB" id="422888at2"/>
<keyword evidence="1 3" id="KW-0853">WD repeat</keyword>
<evidence type="ECO:0000256" key="2">
    <source>
        <dbReference type="ARBA" id="ARBA00022737"/>
    </source>
</evidence>
<dbReference type="AlphaFoldDB" id="A0A090CYN1"/>
<dbReference type="SMART" id="SM00320">
    <property type="entry name" value="WD40"/>
    <property type="match status" value="4"/>
</dbReference>
<dbReference type="InterPro" id="IPR056454">
    <property type="entry name" value="Beta-prop_IP5PC_F"/>
</dbReference>
<reference evidence="5" key="1">
    <citation type="submission" date="2013-12" db="EMBL/GenBank/DDBJ databases">
        <authorList>
            <person name="Linke B."/>
        </authorList>
    </citation>
    <scope>NUCLEOTIDE SEQUENCE [LARGE SCALE GENOMIC DNA]</scope>
    <source>
        <strain evidence="5">CRIB-18</strain>
    </source>
</reference>
<dbReference type="Proteomes" id="UP000031552">
    <property type="component" value="Unassembled WGS sequence"/>
</dbReference>
<dbReference type="Pfam" id="PF00400">
    <property type="entry name" value="WD40"/>
    <property type="match status" value="2"/>
</dbReference>
<dbReference type="Gene3D" id="1.20.1280.50">
    <property type="match status" value="1"/>
</dbReference>
<dbReference type="Pfam" id="PF12937">
    <property type="entry name" value="F-box-like"/>
    <property type="match status" value="1"/>
</dbReference>
<reference evidence="5" key="2">
    <citation type="submission" date="2014-09" db="EMBL/GenBank/DDBJ databases">
        <title>Criblamydia sequanensis harbors a mega-plasmid encoding arsenite resistance.</title>
        <authorList>
            <person name="Bertelli C."/>
            <person name="Goesmann A."/>
            <person name="Greub G."/>
        </authorList>
    </citation>
    <scope>NUCLEOTIDE SEQUENCE [LARGE SCALE GENOMIC DNA]</scope>
    <source>
        <strain evidence="5">CRIB-18</strain>
    </source>
</reference>
<dbReference type="PROSITE" id="PS50294">
    <property type="entry name" value="WD_REPEATS_REGION"/>
    <property type="match status" value="2"/>
</dbReference>
<dbReference type="InterPro" id="IPR019775">
    <property type="entry name" value="WD40_repeat_CS"/>
</dbReference>
<keyword evidence="6" id="KW-1185">Reference proteome</keyword>
<dbReference type="InterPro" id="IPR020472">
    <property type="entry name" value="WD40_PAC1"/>
</dbReference>
<comment type="caution">
    <text evidence="5">The sequence shown here is derived from an EMBL/GenBank/DDBJ whole genome shotgun (WGS) entry which is preliminary data.</text>
</comment>
<dbReference type="PRINTS" id="PR00320">
    <property type="entry name" value="GPROTEINBRPT"/>
</dbReference>
<dbReference type="SUPFAM" id="SSF81383">
    <property type="entry name" value="F-box domain"/>
    <property type="match status" value="1"/>
</dbReference>
<dbReference type="InterPro" id="IPR001810">
    <property type="entry name" value="F-box_dom"/>
</dbReference>
<dbReference type="CDD" id="cd09917">
    <property type="entry name" value="F-box_SF"/>
    <property type="match status" value="1"/>
</dbReference>
<dbReference type="RefSeq" id="WP_041017062.1">
    <property type="nucleotide sequence ID" value="NZ_CCEJ010000003.1"/>
</dbReference>
<dbReference type="InterPro" id="IPR036047">
    <property type="entry name" value="F-box-like_dom_sf"/>
</dbReference>
<organism evidence="5 6">
    <name type="scientific">Candidatus Criblamydia sequanensis CRIB-18</name>
    <dbReference type="NCBI Taxonomy" id="1437425"/>
    <lineage>
        <taxon>Bacteria</taxon>
        <taxon>Pseudomonadati</taxon>
        <taxon>Chlamydiota</taxon>
        <taxon>Chlamydiia</taxon>
        <taxon>Parachlamydiales</taxon>
        <taxon>Candidatus Criblamydiaceae</taxon>
        <taxon>Candidatus Criblamydia</taxon>
    </lineage>
</organism>
<dbReference type="EMBL" id="CCEJ010000003">
    <property type="protein sequence ID" value="CDR33601.1"/>
    <property type="molecule type" value="Genomic_DNA"/>
</dbReference>
<dbReference type="Gene3D" id="2.130.10.10">
    <property type="entry name" value="YVTN repeat-like/Quinoprotein amine dehydrogenase"/>
    <property type="match status" value="3"/>
</dbReference>
<dbReference type="STRING" id="1437425.CSEC_0770"/>
<protein>
    <submittedName>
        <fullName evidence="5">F-box and WD repeat-containing protein</fullName>
    </submittedName>
</protein>
<dbReference type="Pfam" id="PF23754">
    <property type="entry name" value="Beta-prop_IP5PC_F"/>
    <property type="match status" value="1"/>
</dbReference>
<keyword evidence="2" id="KW-0677">Repeat</keyword>
<accession>A0A090CYN1</accession>
<dbReference type="SMART" id="SM00256">
    <property type="entry name" value="FBOX"/>
    <property type="match status" value="1"/>
</dbReference>
<dbReference type="PROSITE" id="PS50082">
    <property type="entry name" value="WD_REPEATS_2"/>
    <property type="match status" value="2"/>
</dbReference>
<dbReference type="eggNOG" id="COG2319">
    <property type="taxonomic scope" value="Bacteria"/>
</dbReference>
<evidence type="ECO:0000313" key="6">
    <source>
        <dbReference type="Proteomes" id="UP000031552"/>
    </source>
</evidence>
<dbReference type="SUPFAM" id="SSF50978">
    <property type="entry name" value="WD40 repeat-like"/>
    <property type="match status" value="1"/>
</dbReference>
<dbReference type="PROSITE" id="PS00678">
    <property type="entry name" value="WD_REPEATS_1"/>
    <property type="match status" value="1"/>
</dbReference>
<dbReference type="InterPro" id="IPR036322">
    <property type="entry name" value="WD40_repeat_dom_sf"/>
</dbReference>
<feature type="domain" description="F-box" evidence="4">
    <location>
        <begin position="49"/>
        <end position="89"/>
    </location>
</feature>